<dbReference type="HAMAP" id="MF_00444">
    <property type="entry name" value="ClpP"/>
    <property type="match status" value="1"/>
</dbReference>
<dbReference type="Gene3D" id="3.90.226.10">
    <property type="entry name" value="2-enoyl-CoA Hydratase, Chain A, domain 1"/>
    <property type="match status" value="1"/>
</dbReference>
<comment type="similarity">
    <text evidence="1 8 12">Belongs to the peptidase S14 family.</text>
</comment>
<dbReference type="InterPro" id="IPR001907">
    <property type="entry name" value="ClpP"/>
</dbReference>
<dbReference type="EMBL" id="MN758738">
    <property type="protein sequence ID" value="QKV48591.1"/>
    <property type="molecule type" value="Genomic_DNA"/>
</dbReference>
<evidence type="ECO:0000256" key="1">
    <source>
        <dbReference type="ARBA" id="ARBA00007039"/>
    </source>
</evidence>
<dbReference type="InterPro" id="IPR023562">
    <property type="entry name" value="ClpP/TepA"/>
</dbReference>
<comment type="subunit">
    <text evidence="8">Component of the chloroplastic Clp protease core complex.</text>
</comment>
<comment type="function">
    <text evidence="7 8">Cleaves peptides in various proteins in a process that requires ATP hydrolysis. Has a chymotrypsin-like activity. Plays a major role in the degradation of misfolded proteins.</text>
</comment>
<dbReference type="CDD" id="cd07017">
    <property type="entry name" value="S14_ClpP_2"/>
    <property type="match status" value="1"/>
</dbReference>
<protein>
    <recommendedName>
        <fullName evidence="8 12">ATP-dependent Clp protease proteolytic subunit</fullName>
        <ecNumber evidence="8 11">3.4.21.92</ecNumber>
    </recommendedName>
    <alternativeName>
        <fullName evidence="8">Endopeptidase Clp</fullName>
    </alternativeName>
</protein>
<keyword evidence="5 8" id="KW-0720">Serine protease</keyword>
<name>A0A7D4WWK5_9FABA</name>
<dbReference type="SUPFAM" id="SSF52096">
    <property type="entry name" value="ClpP/crotonase"/>
    <property type="match status" value="1"/>
</dbReference>
<comment type="catalytic activity">
    <reaction evidence="6 8 10">
        <text>Hydrolysis of proteins to small peptides in the presence of ATP and magnesium. alpha-casein is the usual test substrate. In the absence of ATP, only oligopeptides shorter than five residues are hydrolyzed (such as succinyl-Leu-Tyr-|-NHMec, and Leu-Tyr-Leu-|-Tyr-Trp, in which cleavage of the -Tyr-|-Leu- and -Tyr-|-Trp bonds also occurs).</text>
        <dbReference type="EC" id="3.4.21.92"/>
    </reaction>
</comment>
<accession>A0A7D4WWK5</accession>
<comment type="subcellular location">
    <subcellularLocation>
        <location evidence="8">Plastid</location>
        <location evidence="8">Chloroplast stroma</location>
    </subcellularLocation>
</comment>
<geneLocation type="chloroplast" evidence="13"/>
<evidence type="ECO:0000256" key="11">
    <source>
        <dbReference type="RuleBase" id="RU000549"/>
    </source>
</evidence>
<evidence type="ECO:0000256" key="5">
    <source>
        <dbReference type="ARBA" id="ARBA00022825"/>
    </source>
</evidence>
<evidence type="ECO:0000256" key="10">
    <source>
        <dbReference type="PROSITE-ProRule" id="PRU10086"/>
    </source>
</evidence>
<reference evidence="13" key="1">
    <citation type="journal article" date="2020" name="Mitochondrial DNA Part B Resour">
        <title>The first complete chloroplast genome sequence of Vicia ramuliflora (Fabaceae).</title>
        <authorList>
            <person name="Xin C."/>
            <person name="Yang Q."/>
        </authorList>
    </citation>
    <scope>NUCLEOTIDE SEQUENCE</scope>
</reference>
<keyword evidence="2 13" id="KW-0934">Plastid</keyword>
<dbReference type="AlphaFoldDB" id="A0A7D4WWK5"/>
<dbReference type="PROSITE" id="PS00381">
    <property type="entry name" value="CLP_PROTEASE_SER"/>
    <property type="match status" value="1"/>
</dbReference>
<evidence type="ECO:0000313" key="13">
    <source>
        <dbReference type="EMBL" id="QKV48591.1"/>
    </source>
</evidence>
<evidence type="ECO:0000256" key="7">
    <source>
        <dbReference type="ARBA" id="ARBA00055217"/>
    </source>
</evidence>
<evidence type="ECO:0000256" key="3">
    <source>
        <dbReference type="ARBA" id="ARBA00022670"/>
    </source>
</evidence>
<dbReference type="GO" id="GO:0009368">
    <property type="term" value="C:endopeptidase Clp complex"/>
    <property type="evidence" value="ECO:0007669"/>
    <property type="project" value="TreeGrafter"/>
</dbReference>
<gene>
    <name evidence="8 13" type="primary">clpP</name>
</gene>
<sequence>MPLGIPKINFNFPGDDENDWLELYEDLYDERLVFLGQKIDNETSNQVVGTLVYLSLEENDKDLYLFINSPGGYVISGMSIYDTMQIVAPDVQTVCMGIAASMASVILAGGEITKRTAFPNSRVMIHQPATSFFDGQAVDVVLEANELLVLRTTITTLYSERTGKPFWQISEDMERDFFMSAEEAEAYGLVDAVGDF</sequence>
<evidence type="ECO:0000256" key="12">
    <source>
        <dbReference type="RuleBase" id="RU003567"/>
    </source>
</evidence>
<dbReference type="GO" id="GO:0004176">
    <property type="term" value="F:ATP-dependent peptidase activity"/>
    <property type="evidence" value="ECO:0007669"/>
    <property type="project" value="InterPro"/>
</dbReference>
<dbReference type="GO" id="GO:0006515">
    <property type="term" value="P:protein quality control for misfolded or incompletely synthesized proteins"/>
    <property type="evidence" value="ECO:0007669"/>
    <property type="project" value="TreeGrafter"/>
</dbReference>
<evidence type="ECO:0000256" key="9">
    <source>
        <dbReference type="PROSITE-ProRule" id="PRU10085"/>
    </source>
</evidence>
<dbReference type="PRINTS" id="PR00127">
    <property type="entry name" value="CLPPROTEASEP"/>
</dbReference>
<dbReference type="InterPro" id="IPR029045">
    <property type="entry name" value="ClpP/crotonase-like_dom_sf"/>
</dbReference>
<evidence type="ECO:0000256" key="8">
    <source>
        <dbReference type="HAMAP-Rule" id="MF_00444"/>
    </source>
</evidence>
<dbReference type="PROSITE" id="PS00382">
    <property type="entry name" value="CLP_PROTEASE_HIS"/>
    <property type="match status" value="1"/>
</dbReference>
<evidence type="ECO:0000256" key="4">
    <source>
        <dbReference type="ARBA" id="ARBA00022801"/>
    </source>
</evidence>
<feature type="active site" evidence="8 10">
    <location>
        <position position="126"/>
    </location>
</feature>
<keyword evidence="13" id="KW-0150">Chloroplast</keyword>
<evidence type="ECO:0000256" key="2">
    <source>
        <dbReference type="ARBA" id="ARBA00022640"/>
    </source>
</evidence>
<dbReference type="PANTHER" id="PTHR10381:SF15">
    <property type="entry name" value="CHLOROPLASTIC ATP-DEPENDENT CLP PROTEASE PROTEOLYTIC SUBUNIT 1"/>
    <property type="match status" value="1"/>
</dbReference>
<feature type="active site" description="Nucleophile" evidence="8">
    <location>
        <position position="101"/>
    </location>
</feature>
<dbReference type="GO" id="GO:0009570">
    <property type="term" value="C:chloroplast stroma"/>
    <property type="evidence" value="ECO:0007669"/>
    <property type="project" value="UniProtKB-SubCell"/>
</dbReference>
<keyword evidence="3 8" id="KW-0645">Protease</keyword>
<proteinExistence type="inferred from homology"/>
<dbReference type="EC" id="3.4.21.92" evidence="8 11"/>
<evidence type="ECO:0000256" key="6">
    <source>
        <dbReference type="ARBA" id="ARBA00034021"/>
    </source>
</evidence>
<dbReference type="InterPro" id="IPR033135">
    <property type="entry name" value="ClpP_His_AS"/>
</dbReference>
<organism evidence="13">
    <name type="scientific">Vicia ramuliflora</name>
    <dbReference type="NCBI Taxonomy" id="1144939"/>
    <lineage>
        <taxon>Eukaryota</taxon>
        <taxon>Viridiplantae</taxon>
        <taxon>Streptophyta</taxon>
        <taxon>Embryophyta</taxon>
        <taxon>Tracheophyta</taxon>
        <taxon>Spermatophyta</taxon>
        <taxon>Magnoliopsida</taxon>
        <taxon>eudicotyledons</taxon>
        <taxon>Gunneridae</taxon>
        <taxon>Pentapetalae</taxon>
        <taxon>rosids</taxon>
        <taxon>fabids</taxon>
        <taxon>Fabales</taxon>
        <taxon>Fabaceae</taxon>
        <taxon>Papilionoideae</taxon>
        <taxon>50 kb inversion clade</taxon>
        <taxon>NPAAA clade</taxon>
        <taxon>Hologalegina</taxon>
        <taxon>IRL clade</taxon>
        <taxon>Fabeae</taxon>
        <taxon>Vicia</taxon>
    </lineage>
</organism>
<dbReference type="InterPro" id="IPR018215">
    <property type="entry name" value="ClpP_Ser_AS"/>
</dbReference>
<feature type="active site" evidence="9">
    <location>
        <position position="101"/>
    </location>
</feature>
<dbReference type="GO" id="GO:0051117">
    <property type="term" value="F:ATPase binding"/>
    <property type="evidence" value="ECO:0007669"/>
    <property type="project" value="TreeGrafter"/>
</dbReference>
<dbReference type="FunFam" id="3.90.226.10:FF:000006">
    <property type="entry name" value="ATP-dependent Clp protease proteolytic subunit"/>
    <property type="match status" value="1"/>
</dbReference>
<dbReference type="PANTHER" id="PTHR10381">
    <property type="entry name" value="ATP-DEPENDENT CLP PROTEASE PROTEOLYTIC SUBUNIT"/>
    <property type="match status" value="1"/>
</dbReference>
<dbReference type="Pfam" id="PF00574">
    <property type="entry name" value="CLP_protease"/>
    <property type="match status" value="1"/>
</dbReference>
<dbReference type="GO" id="GO:0004252">
    <property type="term" value="F:serine-type endopeptidase activity"/>
    <property type="evidence" value="ECO:0007669"/>
    <property type="project" value="UniProtKB-UniRule"/>
</dbReference>
<keyword evidence="4 8" id="KW-0378">Hydrolase</keyword>